<dbReference type="PRINTS" id="PR00035">
    <property type="entry name" value="HTHGNTR"/>
</dbReference>
<keyword evidence="1" id="KW-0805">Transcription regulation</keyword>
<protein>
    <submittedName>
        <fullName evidence="5">GntR family transcriptional regulator</fullName>
    </submittedName>
</protein>
<evidence type="ECO:0000259" key="4">
    <source>
        <dbReference type="PROSITE" id="PS50949"/>
    </source>
</evidence>
<keyword evidence="2" id="KW-0238">DNA-binding</keyword>
<dbReference type="CDD" id="cd07377">
    <property type="entry name" value="WHTH_GntR"/>
    <property type="match status" value="1"/>
</dbReference>
<sequence length="121" mass="14105">MEFKSNRGIFLQIADNLCNQILEGKLCPEERVPSVRDLAVELEVNRNTVMRSYAYLQDEGIFENKRGVGFFVAKHAMVKIKEKEKTTFFENELPFLLQKIKLLKLNSKDLNQVIKEIKNND</sequence>
<dbReference type="EMBL" id="JABBHF010000015">
    <property type="protein sequence ID" value="NMH89720.1"/>
    <property type="molecule type" value="Genomic_DNA"/>
</dbReference>
<name>A0ABX1S399_9FLAO</name>
<proteinExistence type="predicted"/>
<dbReference type="InterPro" id="IPR036390">
    <property type="entry name" value="WH_DNA-bd_sf"/>
</dbReference>
<dbReference type="PANTHER" id="PTHR38445">
    <property type="entry name" value="HTH-TYPE TRANSCRIPTIONAL REPRESSOR YTRA"/>
    <property type="match status" value="1"/>
</dbReference>
<dbReference type="RefSeq" id="WP_169676959.1">
    <property type="nucleotide sequence ID" value="NZ_JABBHF010000015.1"/>
</dbReference>
<dbReference type="Gene3D" id="1.10.10.10">
    <property type="entry name" value="Winged helix-like DNA-binding domain superfamily/Winged helix DNA-binding domain"/>
    <property type="match status" value="1"/>
</dbReference>
<dbReference type="Proteomes" id="UP000746690">
    <property type="component" value="Unassembled WGS sequence"/>
</dbReference>
<dbReference type="InterPro" id="IPR000524">
    <property type="entry name" value="Tscrpt_reg_HTH_GntR"/>
</dbReference>
<feature type="domain" description="HTH gntR-type" evidence="4">
    <location>
        <begin position="7"/>
        <end position="75"/>
    </location>
</feature>
<keyword evidence="6" id="KW-1185">Reference proteome</keyword>
<reference evidence="5 6" key="1">
    <citation type="submission" date="2020-04" db="EMBL/GenBank/DDBJ databases">
        <title>A Flavivirga sp. nov.</title>
        <authorList>
            <person name="Sun X."/>
        </authorList>
    </citation>
    <scope>NUCLEOTIDE SEQUENCE [LARGE SCALE GENOMIC DNA]</scope>
    <source>
        <strain evidence="5 6">Y03</strain>
    </source>
</reference>
<dbReference type="SUPFAM" id="SSF46785">
    <property type="entry name" value="Winged helix' DNA-binding domain"/>
    <property type="match status" value="1"/>
</dbReference>
<keyword evidence="3" id="KW-0804">Transcription</keyword>
<dbReference type="Pfam" id="PF00392">
    <property type="entry name" value="GntR"/>
    <property type="match status" value="1"/>
</dbReference>
<dbReference type="SMART" id="SM00345">
    <property type="entry name" value="HTH_GNTR"/>
    <property type="match status" value="1"/>
</dbReference>
<dbReference type="PANTHER" id="PTHR38445:SF10">
    <property type="entry name" value="GNTR-FAMILY TRANSCRIPTIONAL REGULATOR"/>
    <property type="match status" value="1"/>
</dbReference>
<evidence type="ECO:0000313" key="5">
    <source>
        <dbReference type="EMBL" id="NMH89720.1"/>
    </source>
</evidence>
<comment type="caution">
    <text evidence="5">The sequence shown here is derived from an EMBL/GenBank/DDBJ whole genome shotgun (WGS) entry which is preliminary data.</text>
</comment>
<evidence type="ECO:0000313" key="6">
    <source>
        <dbReference type="Proteomes" id="UP000746690"/>
    </source>
</evidence>
<dbReference type="PROSITE" id="PS50949">
    <property type="entry name" value="HTH_GNTR"/>
    <property type="match status" value="1"/>
</dbReference>
<gene>
    <name evidence="5" type="ORF">HHX25_19595</name>
</gene>
<dbReference type="InterPro" id="IPR036388">
    <property type="entry name" value="WH-like_DNA-bd_sf"/>
</dbReference>
<evidence type="ECO:0000256" key="1">
    <source>
        <dbReference type="ARBA" id="ARBA00023015"/>
    </source>
</evidence>
<evidence type="ECO:0000256" key="3">
    <source>
        <dbReference type="ARBA" id="ARBA00023163"/>
    </source>
</evidence>
<accession>A0ABX1S399</accession>
<organism evidence="5 6">
    <name type="scientific">Flavivirga algicola</name>
    <dbReference type="NCBI Taxonomy" id="2729136"/>
    <lineage>
        <taxon>Bacteria</taxon>
        <taxon>Pseudomonadati</taxon>
        <taxon>Bacteroidota</taxon>
        <taxon>Flavobacteriia</taxon>
        <taxon>Flavobacteriales</taxon>
        <taxon>Flavobacteriaceae</taxon>
        <taxon>Flavivirga</taxon>
    </lineage>
</organism>
<evidence type="ECO:0000256" key="2">
    <source>
        <dbReference type="ARBA" id="ARBA00023125"/>
    </source>
</evidence>